<dbReference type="InterPro" id="IPR011010">
    <property type="entry name" value="DNA_brk_join_enz"/>
</dbReference>
<accession>A0A4S8N4H5</accession>
<sequence length="416" mass="45326">MNGSVEQYRTASGALWRVRWDLPEGSSGQRRQRSKRGFRTKREASAFLRNVLAEQDRGRVSVRSGQSLRDACAAWLDLKRAQDKRATSLDNWTTALETHVYPHLGSVKVSDLRPEHVERLYLDLRRHGKRAGKCRTAGVTCAEHGCRPENHLGLAPKSVQHVHGALRAVLARAVASGALTVNPADDPRAREALPKRTKDTRRVSEGDYWTDAQARAFLASAAEDPLRVLWSLALATGLRRGELAGLLWRDVDLDGASLKVRRSTTAVRGAAISTTGKTDAAARSVPLGPSTVAMLRTHRREQRAAALAAEPGTWTDTGHVFTEPDGQPVHPDRLTKRFSAASERAGLPRVGLHGCRHFAATQMLRRGVPVSTVARVLGHEDPAITWSTYSHAVPDDDSLAAAATESALYVVAESAV</sequence>
<evidence type="ECO:0000259" key="5">
    <source>
        <dbReference type="PROSITE" id="PS51900"/>
    </source>
</evidence>
<keyword evidence="2" id="KW-0233">DNA recombination</keyword>
<evidence type="ECO:0000313" key="6">
    <source>
        <dbReference type="EMBL" id="THV10471.1"/>
    </source>
</evidence>
<dbReference type="PROSITE" id="PS51898">
    <property type="entry name" value="TYR_RECOMBINASE"/>
    <property type="match status" value="1"/>
</dbReference>
<evidence type="ECO:0000313" key="7">
    <source>
        <dbReference type="Proteomes" id="UP000307087"/>
    </source>
</evidence>
<proteinExistence type="predicted"/>
<feature type="domain" description="Core-binding (CB)" evidence="5">
    <location>
        <begin position="66"/>
        <end position="174"/>
    </location>
</feature>
<evidence type="ECO:0000256" key="3">
    <source>
        <dbReference type="PROSITE-ProRule" id="PRU01248"/>
    </source>
</evidence>
<dbReference type="InterPro" id="IPR050090">
    <property type="entry name" value="Tyrosine_recombinase_XerCD"/>
</dbReference>
<dbReference type="InterPro" id="IPR028259">
    <property type="entry name" value="AP2-like_int_N"/>
</dbReference>
<dbReference type="Gene3D" id="1.10.443.10">
    <property type="entry name" value="Intergrase catalytic core"/>
    <property type="match status" value="1"/>
</dbReference>
<dbReference type="EMBL" id="STGW01000010">
    <property type="protein sequence ID" value="THV10471.1"/>
    <property type="molecule type" value="Genomic_DNA"/>
</dbReference>
<gene>
    <name evidence="6" type="ORF">E9934_14165</name>
</gene>
<dbReference type="OrthoDB" id="148546at2"/>
<dbReference type="SUPFAM" id="SSF56349">
    <property type="entry name" value="DNA breaking-rejoining enzymes"/>
    <property type="match status" value="1"/>
</dbReference>
<dbReference type="PROSITE" id="PS51900">
    <property type="entry name" value="CB"/>
    <property type="match status" value="1"/>
</dbReference>
<dbReference type="GO" id="GO:0015074">
    <property type="term" value="P:DNA integration"/>
    <property type="evidence" value="ECO:0007669"/>
    <property type="project" value="UniProtKB-KW"/>
</dbReference>
<dbReference type="InterPro" id="IPR002104">
    <property type="entry name" value="Integrase_catalytic"/>
</dbReference>
<dbReference type="Pfam" id="PF14657">
    <property type="entry name" value="Arm-DNA-bind_4"/>
    <property type="match status" value="1"/>
</dbReference>
<name>A0A4S8N4H5_9ACTN</name>
<dbReference type="CDD" id="cd01189">
    <property type="entry name" value="INT_ICEBs1_C_like"/>
    <property type="match status" value="1"/>
</dbReference>
<keyword evidence="7" id="KW-1185">Reference proteome</keyword>
<dbReference type="InterPro" id="IPR010998">
    <property type="entry name" value="Integrase_recombinase_N"/>
</dbReference>
<dbReference type="RefSeq" id="WP_136563549.1">
    <property type="nucleotide sequence ID" value="NZ_BAABLS010000006.1"/>
</dbReference>
<dbReference type="InterPro" id="IPR013762">
    <property type="entry name" value="Integrase-like_cat_sf"/>
</dbReference>
<dbReference type="AlphaFoldDB" id="A0A4S8N4H5"/>
<feature type="domain" description="Tyr recombinase" evidence="4">
    <location>
        <begin position="204"/>
        <end position="404"/>
    </location>
</feature>
<dbReference type="Pfam" id="PF00589">
    <property type="entry name" value="Phage_integrase"/>
    <property type="match status" value="1"/>
</dbReference>
<organism evidence="6 7">
    <name type="scientific">Nocardioides caeni</name>
    <dbReference type="NCBI Taxonomy" id="574700"/>
    <lineage>
        <taxon>Bacteria</taxon>
        <taxon>Bacillati</taxon>
        <taxon>Actinomycetota</taxon>
        <taxon>Actinomycetes</taxon>
        <taxon>Propionibacteriales</taxon>
        <taxon>Nocardioidaceae</taxon>
        <taxon>Nocardioides</taxon>
    </lineage>
</organism>
<dbReference type="Proteomes" id="UP000307087">
    <property type="component" value="Unassembled WGS sequence"/>
</dbReference>
<evidence type="ECO:0000256" key="1">
    <source>
        <dbReference type="ARBA" id="ARBA00023125"/>
    </source>
</evidence>
<evidence type="ECO:0000256" key="2">
    <source>
        <dbReference type="ARBA" id="ARBA00023172"/>
    </source>
</evidence>
<keyword evidence="1 3" id="KW-0238">DNA-binding</keyword>
<protein>
    <submittedName>
        <fullName evidence="6">Site-specific integrase</fullName>
    </submittedName>
</protein>
<comment type="caution">
    <text evidence="6">The sequence shown here is derived from an EMBL/GenBank/DDBJ whole genome shotgun (WGS) entry which is preliminary data.</text>
</comment>
<dbReference type="InterPro" id="IPR044068">
    <property type="entry name" value="CB"/>
</dbReference>
<dbReference type="PANTHER" id="PTHR30349">
    <property type="entry name" value="PHAGE INTEGRASE-RELATED"/>
    <property type="match status" value="1"/>
</dbReference>
<dbReference type="PANTHER" id="PTHR30349:SF91">
    <property type="entry name" value="INTA PROTEIN"/>
    <property type="match status" value="1"/>
</dbReference>
<dbReference type="Gene3D" id="1.10.150.130">
    <property type="match status" value="1"/>
</dbReference>
<evidence type="ECO:0000259" key="4">
    <source>
        <dbReference type="PROSITE" id="PS51898"/>
    </source>
</evidence>
<reference evidence="6 7" key="1">
    <citation type="journal article" date="2009" name="Int. J. Syst. Evol. Microbiol.">
        <title>Nocardioides caeni sp. nov., isolated from wastewater.</title>
        <authorList>
            <person name="Yoon J.H."/>
            <person name="Kang S.J."/>
            <person name="Park S."/>
            <person name="Kim W."/>
            <person name="Oh T.K."/>
        </authorList>
    </citation>
    <scope>NUCLEOTIDE SEQUENCE [LARGE SCALE GENOMIC DNA]</scope>
    <source>
        <strain evidence="6 7">DSM 23134</strain>
    </source>
</reference>
<dbReference type="GO" id="GO:0006310">
    <property type="term" value="P:DNA recombination"/>
    <property type="evidence" value="ECO:0007669"/>
    <property type="project" value="UniProtKB-KW"/>
</dbReference>
<dbReference type="GO" id="GO:0003677">
    <property type="term" value="F:DNA binding"/>
    <property type="evidence" value="ECO:0007669"/>
    <property type="project" value="UniProtKB-UniRule"/>
</dbReference>